<organism evidence="13">
    <name type="scientific">uncultured Caudovirales phage</name>
    <dbReference type="NCBI Taxonomy" id="2100421"/>
    <lineage>
        <taxon>Viruses</taxon>
        <taxon>Duplodnaviria</taxon>
        <taxon>Heunggongvirae</taxon>
        <taxon>Uroviricota</taxon>
        <taxon>Caudoviricetes</taxon>
        <taxon>Peduoviridae</taxon>
        <taxon>Maltschvirus</taxon>
        <taxon>Maltschvirus maltsch</taxon>
    </lineage>
</organism>
<evidence type="ECO:0000256" key="5">
    <source>
        <dbReference type="ARBA" id="ARBA00022840"/>
    </source>
</evidence>
<dbReference type="GO" id="GO:0005524">
    <property type="term" value="F:ATP binding"/>
    <property type="evidence" value="ECO:0007669"/>
    <property type="project" value="UniProtKB-UniRule"/>
</dbReference>
<keyword evidence="5 11" id="KW-0067">ATP-binding</keyword>
<dbReference type="InterPro" id="IPR000212">
    <property type="entry name" value="DNA_helicase_UvrD/REP"/>
</dbReference>
<accession>A0A6J5RSN4</accession>
<evidence type="ECO:0000256" key="1">
    <source>
        <dbReference type="ARBA" id="ARBA00009922"/>
    </source>
</evidence>
<dbReference type="SUPFAM" id="SSF52540">
    <property type="entry name" value="P-loop containing nucleoside triphosphate hydrolases"/>
    <property type="match status" value="1"/>
</dbReference>
<dbReference type="InterPro" id="IPR013986">
    <property type="entry name" value="DExx_box_DNA_helicase_dom_sf"/>
</dbReference>
<keyword evidence="3 11" id="KW-0378">Hydrolase</keyword>
<evidence type="ECO:0000256" key="4">
    <source>
        <dbReference type="ARBA" id="ARBA00022806"/>
    </source>
</evidence>
<evidence type="ECO:0000256" key="10">
    <source>
        <dbReference type="ARBA" id="ARBA00048988"/>
    </source>
</evidence>
<feature type="binding site" evidence="11">
    <location>
        <begin position="12"/>
        <end position="19"/>
    </location>
    <ligand>
        <name>ATP</name>
        <dbReference type="ChEBI" id="CHEBI:30616"/>
    </ligand>
</feature>
<evidence type="ECO:0000256" key="2">
    <source>
        <dbReference type="ARBA" id="ARBA00022741"/>
    </source>
</evidence>
<dbReference type="InterPro" id="IPR027417">
    <property type="entry name" value="P-loop_NTPase"/>
</dbReference>
<evidence type="ECO:0000256" key="6">
    <source>
        <dbReference type="ARBA" id="ARBA00023125"/>
    </source>
</evidence>
<proteinExistence type="inferred from homology"/>
<gene>
    <name evidence="13" type="ORF">UFOVP1287_5</name>
    <name evidence="14" type="ORF">UFOVP1408_35</name>
</gene>
<dbReference type="EMBL" id="LR797355">
    <property type="protein sequence ID" value="CAB4205175.1"/>
    <property type="molecule type" value="Genomic_DNA"/>
</dbReference>
<dbReference type="GO" id="GO:0000725">
    <property type="term" value="P:recombinational repair"/>
    <property type="evidence" value="ECO:0007669"/>
    <property type="project" value="TreeGrafter"/>
</dbReference>
<dbReference type="GO" id="GO:0016787">
    <property type="term" value="F:hydrolase activity"/>
    <property type="evidence" value="ECO:0007669"/>
    <property type="project" value="UniProtKB-UniRule"/>
</dbReference>
<keyword evidence="2 11" id="KW-0547">Nucleotide-binding</keyword>
<reference evidence="13" key="1">
    <citation type="submission" date="2020-05" db="EMBL/GenBank/DDBJ databases">
        <authorList>
            <person name="Chiriac C."/>
            <person name="Salcher M."/>
            <person name="Ghai R."/>
            <person name="Kavagutti S V."/>
        </authorList>
    </citation>
    <scope>NUCLEOTIDE SEQUENCE</scope>
</reference>
<dbReference type="GO" id="GO:0003677">
    <property type="term" value="F:DNA binding"/>
    <property type="evidence" value="ECO:0007669"/>
    <property type="project" value="UniProtKB-KW"/>
</dbReference>
<dbReference type="InterPro" id="IPR014017">
    <property type="entry name" value="DNA_helicase_UvrD-like_C"/>
</dbReference>
<evidence type="ECO:0000256" key="7">
    <source>
        <dbReference type="ARBA" id="ARBA00023235"/>
    </source>
</evidence>
<dbReference type="PANTHER" id="PTHR11070">
    <property type="entry name" value="UVRD / RECB / PCRA DNA HELICASE FAMILY MEMBER"/>
    <property type="match status" value="1"/>
</dbReference>
<comment type="catalytic activity">
    <reaction evidence="8">
        <text>Couples ATP hydrolysis with the unwinding of duplex DNA by translocating in the 3'-5' direction.</text>
        <dbReference type="EC" id="5.6.2.4"/>
    </reaction>
</comment>
<dbReference type="Gene3D" id="3.40.50.300">
    <property type="entry name" value="P-loop containing nucleotide triphosphate hydrolases"/>
    <property type="match status" value="2"/>
</dbReference>
<evidence type="ECO:0000259" key="12">
    <source>
        <dbReference type="PROSITE" id="PS51198"/>
    </source>
</evidence>
<evidence type="ECO:0000256" key="11">
    <source>
        <dbReference type="PROSITE-ProRule" id="PRU00560"/>
    </source>
</evidence>
<name>A0A6J5RSN4_9CAUD</name>
<feature type="domain" description="UvrD-like helicase ATP-binding" evidence="12">
    <location>
        <begin position="1"/>
        <end position="277"/>
    </location>
</feature>
<dbReference type="EC" id="5.6.2.4" evidence="9"/>
<comment type="catalytic activity">
    <reaction evidence="10">
        <text>ATP + H2O = ADP + phosphate + H(+)</text>
        <dbReference type="Rhea" id="RHEA:13065"/>
        <dbReference type="ChEBI" id="CHEBI:15377"/>
        <dbReference type="ChEBI" id="CHEBI:15378"/>
        <dbReference type="ChEBI" id="CHEBI:30616"/>
        <dbReference type="ChEBI" id="CHEBI:43474"/>
        <dbReference type="ChEBI" id="CHEBI:456216"/>
        <dbReference type="EC" id="5.6.2.4"/>
    </reaction>
</comment>
<keyword evidence="6" id="KW-0238">DNA-binding</keyword>
<dbReference type="GO" id="GO:0043138">
    <property type="term" value="F:3'-5' DNA helicase activity"/>
    <property type="evidence" value="ECO:0007669"/>
    <property type="project" value="UniProtKB-EC"/>
</dbReference>
<evidence type="ECO:0000313" key="13">
    <source>
        <dbReference type="EMBL" id="CAB4195385.1"/>
    </source>
</evidence>
<comment type="similarity">
    <text evidence="1">Belongs to the helicase family. UvrD subfamily.</text>
</comment>
<dbReference type="InterPro" id="IPR014016">
    <property type="entry name" value="UvrD-like_ATP-bd"/>
</dbReference>
<dbReference type="Pfam" id="PF13361">
    <property type="entry name" value="UvrD_C"/>
    <property type="match status" value="1"/>
</dbReference>
<sequence length="503" mass="55920">MIDGAKTTLVLGPPGCGKTTTLLGYVEAELGAGVDPAKIGYVSFSTRAAHEARDRAAKRFGLASDDLPWFRTIHSLAFRQLAMAPSSVVRPANLKELGSLLNVDITGGRGWEDGTMFLQSKGDRALHMDQLARVWGIPLSDQWQRESDRLSYFYVERISRGLQEYKSSRGLIDFTDMLVEFLKRGTPPNIDVLCIDEAQDLSSLQWMVVERLAAGARKVIVAGDDDQAIYTWAGSDLDYFLQIPGKEQVLEQSYRVPIAVQHVAKRIVERITVRREKKWKPRAEDGDVSYLSHPDELDLSTGQWLVLARNKYLLAQVAEVCHRHGYFFTHNGAASVSAAHLAAITAWEKLRSGQDVSVEEVHRFLPYIRSQSFVPGAKKTLRGMSPMAVLHGGTLKEAFGLSAAAIWHVALDKLPSGVRDYVIASLRRGEKLRSEPRIRLSTVHAAKGSEADNVALLTDMSGRTAKDAVRVPEAEARVWYVATTRARNRLVVVRPQTHKHYAL</sequence>
<evidence type="ECO:0000256" key="8">
    <source>
        <dbReference type="ARBA" id="ARBA00034617"/>
    </source>
</evidence>
<dbReference type="PANTHER" id="PTHR11070:SF2">
    <property type="entry name" value="ATP-DEPENDENT DNA HELICASE SRS2"/>
    <property type="match status" value="1"/>
</dbReference>
<keyword evidence="7" id="KW-0413">Isomerase</keyword>
<evidence type="ECO:0000313" key="14">
    <source>
        <dbReference type="EMBL" id="CAB4205175.1"/>
    </source>
</evidence>
<dbReference type="PROSITE" id="PS51198">
    <property type="entry name" value="UVRD_HELICASE_ATP_BIND"/>
    <property type="match status" value="1"/>
</dbReference>
<dbReference type="Pfam" id="PF00580">
    <property type="entry name" value="UvrD-helicase"/>
    <property type="match status" value="1"/>
</dbReference>
<dbReference type="EMBL" id="LR797239">
    <property type="protein sequence ID" value="CAB4195385.1"/>
    <property type="molecule type" value="Genomic_DNA"/>
</dbReference>
<keyword evidence="4 11" id="KW-0347">Helicase</keyword>
<protein>
    <recommendedName>
        <fullName evidence="9">DNA 3'-5' helicase</fullName>
        <ecNumber evidence="9">5.6.2.4</ecNumber>
    </recommendedName>
</protein>
<dbReference type="Gene3D" id="1.10.10.160">
    <property type="match status" value="1"/>
</dbReference>
<evidence type="ECO:0000256" key="9">
    <source>
        <dbReference type="ARBA" id="ARBA00034808"/>
    </source>
</evidence>
<evidence type="ECO:0000256" key="3">
    <source>
        <dbReference type="ARBA" id="ARBA00022801"/>
    </source>
</evidence>